<protein>
    <submittedName>
        <fullName evidence="2">Uncharacterized protein</fullName>
    </submittedName>
</protein>
<comment type="caution">
    <text evidence="2">The sequence shown here is derived from an EMBL/GenBank/DDBJ whole genome shotgun (WGS) entry which is preliminary data.</text>
</comment>
<sequence length="163" mass="18197">MTMDQREQTQMERAMASRLWDCESTLYDSFELRSFKRALDSAIVSRSLSMPHFPDRRGETPGPPLPQPPFAPPPTKKGSKISRSLHRLLRSVFKPNKPVFGIKRHEALKGNFLFFYDKSGALSTIPEVPESECFAALSPEVSSFVQRTGSERFTAASAGISCA</sequence>
<reference evidence="2 3" key="1">
    <citation type="submission" date="2024-11" db="EMBL/GenBank/DDBJ databases">
        <title>Chromosome-level genome assembly of Eucalyptus globulus Labill. provides insights into its genome evolution.</title>
        <authorList>
            <person name="Li X."/>
        </authorList>
    </citation>
    <scope>NUCLEOTIDE SEQUENCE [LARGE SCALE GENOMIC DNA]</scope>
    <source>
        <strain evidence="2">CL2024</strain>
        <tissue evidence="2">Fresh tender leaves</tissue>
    </source>
</reference>
<evidence type="ECO:0000256" key="1">
    <source>
        <dbReference type="SAM" id="MobiDB-lite"/>
    </source>
</evidence>
<evidence type="ECO:0000313" key="2">
    <source>
        <dbReference type="EMBL" id="KAL3738292.1"/>
    </source>
</evidence>
<dbReference type="EMBL" id="JBJKBG010000005">
    <property type="protein sequence ID" value="KAL3738292.1"/>
    <property type="molecule type" value="Genomic_DNA"/>
</dbReference>
<dbReference type="AlphaFoldDB" id="A0ABD3KL21"/>
<name>A0ABD3KL21_EUCGL</name>
<feature type="region of interest" description="Disordered" evidence="1">
    <location>
        <begin position="50"/>
        <end position="81"/>
    </location>
</feature>
<keyword evidence="3" id="KW-1185">Reference proteome</keyword>
<accession>A0ABD3KL21</accession>
<dbReference type="PANTHER" id="PTHR33978">
    <property type="entry name" value="SERINE/THREONINE-KINASE"/>
    <property type="match status" value="1"/>
</dbReference>
<dbReference type="Proteomes" id="UP001634007">
    <property type="component" value="Unassembled WGS sequence"/>
</dbReference>
<organism evidence="2 3">
    <name type="scientific">Eucalyptus globulus</name>
    <name type="common">Tasmanian blue gum</name>
    <dbReference type="NCBI Taxonomy" id="34317"/>
    <lineage>
        <taxon>Eukaryota</taxon>
        <taxon>Viridiplantae</taxon>
        <taxon>Streptophyta</taxon>
        <taxon>Embryophyta</taxon>
        <taxon>Tracheophyta</taxon>
        <taxon>Spermatophyta</taxon>
        <taxon>Magnoliopsida</taxon>
        <taxon>eudicotyledons</taxon>
        <taxon>Gunneridae</taxon>
        <taxon>Pentapetalae</taxon>
        <taxon>rosids</taxon>
        <taxon>malvids</taxon>
        <taxon>Myrtales</taxon>
        <taxon>Myrtaceae</taxon>
        <taxon>Myrtoideae</taxon>
        <taxon>Eucalypteae</taxon>
        <taxon>Eucalyptus</taxon>
    </lineage>
</organism>
<evidence type="ECO:0000313" key="3">
    <source>
        <dbReference type="Proteomes" id="UP001634007"/>
    </source>
</evidence>
<gene>
    <name evidence="2" type="ORF">ACJRO7_019769</name>
</gene>
<dbReference type="PANTHER" id="PTHR33978:SF4">
    <property type="entry name" value="SERINE_THREONINE-KINASE"/>
    <property type="match status" value="1"/>
</dbReference>
<proteinExistence type="predicted"/>
<feature type="compositionally biased region" description="Pro residues" evidence="1">
    <location>
        <begin position="61"/>
        <end position="75"/>
    </location>
</feature>